<organism evidence="7 8">
    <name type="scientific">Heterobasidion irregulare (strain TC 32-1)</name>
    <dbReference type="NCBI Taxonomy" id="747525"/>
    <lineage>
        <taxon>Eukaryota</taxon>
        <taxon>Fungi</taxon>
        <taxon>Dikarya</taxon>
        <taxon>Basidiomycota</taxon>
        <taxon>Agaricomycotina</taxon>
        <taxon>Agaricomycetes</taxon>
        <taxon>Russulales</taxon>
        <taxon>Bondarzewiaceae</taxon>
        <taxon>Heterobasidion</taxon>
        <taxon>Heterobasidion annosum species complex</taxon>
    </lineage>
</organism>
<keyword evidence="2" id="KW-0479">Metal-binding</keyword>
<dbReference type="GO" id="GO:0005634">
    <property type="term" value="C:nucleus"/>
    <property type="evidence" value="ECO:0007669"/>
    <property type="project" value="UniProtKB-SubCell"/>
</dbReference>
<dbReference type="GO" id="GO:0000981">
    <property type="term" value="F:DNA-binding transcription factor activity, RNA polymerase II-specific"/>
    <property type="evidence" value="ECO:0007669"/>
    <property type="project" value="InterPro"/>
</dbReference>
<feature type="region of interest" description="Disordered" evidence="5">
    <location>
        <begin position="122"/>
        <end position="166"/>
    </location>
</feature>
<dbReference type="InterPro" id="IPR050987">
    <property type="entry name" value="AtrR-like"/>
</dbReference>
<dbReference type="GO" id="GO:0003677">
    <property type="term" value="F:DNA binding"/>
    <property type="evidence" value="ECO:0007669"/>
    <property type="project" value="UniProtKB-KW"/>
</dbReference>
<reference evidence="7 8" key="1">
    <citation type="journal article" date="2012" name="New Phytol.">
        <title>Insight into trade-off between wood decay and parasitism from the genome of a fungal forest pathogen.</title>
        <authorList>
            <person name="Olson A."/>
            <person name="Aerts A."/>
            <person name="Asiegbu F."/>
            <person name="Belbahri L."/>
            <person name="Bouzid O."/>
            <person name="Broberg A."/>
            <person name="Canback B."/>
            <person name="Coutinho P.M."/>
            <person name="Cullen D."/>
            <person name="Dalman K."/>
            <person name="Deflorio G."/>
            <person name="van Diepen L.T."/>
            <person name="Dunand C."/>
            <person name="Duplessis S."/>
            <person name="Durling M."/>
            <person name="Gonthier P."/>
            <person name="Grimwood J."/>
            <person name="Fossdal C.G."/>
            <person name="Hansson D."/>
            <person name="Henrissat B."/>
            <person name="Hietala A."/>
            <person name="Himmelstrand K."/>
            <person name="Hoffmeister D."/>
            <person name="Hogberg N."/>
            <person name="James T.Y."/>
            <person name="Karlsson M."/>
            <person name="Kohler A."/>
            <person name="Kues U."/>
            <person name="Lee Y.H."/>
            <person name="Lin Y.C."/>
            <person name="Lind M."/>
            <person name="Lindquist E."/>
            <person name="Lombard V."/>
            <person name="Lucas S."/>
            <person name="Lunden K."/>
            <person name="Morin E."/>
            <person name="Murat C."/>
            <person name="Park J."/>
            <person name="Raffaello T."/>
            <person name="Rouze P."/>
            <person name="Salamov A."/>
            <person name="Schmutz J."/>
            <person name="Solheim H."/>
            <person name="Stahlberg J."/>
            <person name="Velez H."/>
            <person name="de Vries R.P."/>
            <person name="Wiebenga A."/>
            <person name="Woodward S."/>
            <person name="Yakovlev I."/>
            <person name="Garbelotto M."/>
            <person name="Martin F."/>
            <person name="Grigoriev I.V."/>
            <person name="Stenlid J."/>
        </authorList>
    </citation>
    <scope>NUCLEOTIDE SEQUENCE [LARGE SCALE GENOMIC DNA]</scope>
    <source>
        <strain evidence="7 8">TC 32-1</strain>
    </source>
</reference>
<dbReference type="CDD" id="cd12148">
    <property type="entry name" value="fungal_TF_MHR"/>
    <property type="match status" value="1"/>
</dbReference>
<evidence type="ECO:0000259" key="6">
    <source>
        <dbReference type="PROSITE" id="PS50048"/>
    </source>
</evidence>
<dbReference type="FunCoup" id="W4JQ11">
    <property type="interactions" value="25"/>
</dbReference>
<protein>
    <recommendedName>
        <fullName evidence="6">Zn(2)-C6 fungal-type domain-containing protein</fullName>
    </recommendedName>
</protein>
<dbReference type="RefSeq" id="XP_009552959.1">
    <property type="nucleotide sequence ID" value="XM_009554664.1"/>
</dbReference>
<feature type="domain" description="Zn(2)-C6 fungal-type" evidence="6">
    <location>
        <begin position="33"/>
        <end position="62"/>
    </location>
</feature>
<dbReference type="PROSITE" id="PS00463">
    <property type="entry name" value="ZN2_CY6_FUNGAL_1"/>
    <property type="match status" value="1"/>
</dbReference>
<evidence type="ECO:0000256" key="1">
    <source>
        <dbReference type="ARBA" id="ARBA00004123"/>
    </source>
</evidence>
<feature type="compositionally biased region" description="Polar residues" evidence="5">
    <location>
        <begin position="147"/>
        <end position="157"/>
    </location>
</feature>
<evidence type="ECO:0000313" key="8">
    <source>
        <dbReference type="Proteomes" id="UP000030671"/>
    </source>
</evidence>
<dbReference type="eggNOG" id="ENOG502QV7Z">
    <property type="taxonomic scope" value="Eukaryota"/>
</dbReference>
<dbReference type="SMART" id="SM00066">
    <property type="entry name" value="GAL4"/>
    <property type="match status" value="1"/>
</dbReference>
<dbReference type="InParanoid" id="W4JQ11"/>
<comment type="subcellular location">
    <subcellularLocation>
        <location evidence="1">Nucleus</location>
    </subcellularLocation>
</comment>
<feature type="compositionally biased region" description="Polar residues" evidence="5">
    <location>
        <begin position="901"/>
        <end position="922"/>
    </location>
</feature>
<evidence type="ECO:0000313" key="7">
    <source>
        <dbReference type="EMBL" id="ETW75559.1"/>
    </source>
</evidence>
<proteinExistence type="predicted"/>
<dbReference type="PANTHER" id="PTHR46910">
    <property type="entry name" value="TRANSCRIPTION FACTOR PDR1"/>
    <property type="match status" value="1"/>
</dbReference>
<keyword evidence="3" id="KW-0238">DNA-binding</keyword>
<dbReference type="SMART" id="SM00906">
    <property type="entry name" value="Fungal_trans"/>
    <property type="match status" value="1"/>
</dbReference>
<evidence type="ECO:0000256" key="5">
    <source>
        <dbReference type="SAM" id="MobiDB-lite"/>
    </source>
</evidence>
<sequence length="1051" mass="112747">MPPVSDEGQQSNGGADKPSLSLLKERRFKLSRACDRCRRRRIKCDEGHPCQACLGANSACTFEEPGKRSHPHKSKRTATLEDRMHHLESLIQAIPPAVFASVNLSNLHNNNNASPLPYPLQPVPQQPQQHSLMPGSGFDGGLAQAFDPQSQAQNPGQNPIYPSAAPPPALNVFPLVGPSTHFAPTPTPTPSAHGRGHGHGHGQSRSRQASPHDAYGGNASYGMPAYGDPGLIPALGGNGGGSGSGFGNGFVANNMGTGMGIERLVEDTARLSLSSSYLYLDDEGYTRWQGEMSGLPILDLLVERHGPPHQQHGQDQDDMQQMQMKMEREGSPASHSHSQSRSRERSRDSWASSSTSTSYASPTSPTSPTSPSASTSASATSPTTLPQTSTASASAAAAAAAARAAASASAAEWFPDRTAKRTDIDPEKIWKLITAFIAPDLMDSLVQCYLSTSYYLMPFLHVPTFLNDYGNPQKWGEPGFAAFIVAVCCLASRHIDDPRVRADPSDGISSGTQWFELFSRLRTLPAADRPTVYTVQGVLVAGVYAVGWGKLSRAFALLSESITLSLDAGLHRSSDAYDIFDPIEDEIRRRTFWCVYVWDKQASAHFGRPPMIRLRDCDVGEPAAVDDEFITHEGIGPQPQDTPSRMGAFVCVLRLFVVLESVLDTPPPKSFGAGDAFLSRATSILVGFRRHKGLREEEGLLEEACASVPVHWRHTPETEASTDVIRVTHAERIACLAAFVRMLIMRHRFSEMVAERAEVGEMEQGEGECQAMRVAHACALQIVSAHLQIATKGLMTYYGVHVIHQLTQAGRTLVAFLLNCQADALRPLIAPALNALRSCVGLLRRFSNRYVCGLRSGDLMEEFCRITQIPLDPPAVAVDFPQNNKTLPPWIRPVRKKTPSAPRSSGSQESPPQDSEAFSPTNMFVDLPMPNQNTAGSPAVPPLSFGPTSPSSSHHPHSHSQSQGQAHYGSVESALSMTPAEIMALFGGAGISGDGGAAGLDMAALFHSQADFLGEGGMADAGLYEHAFGVSAGGSGKQRGSVNLSGLVATP</sequence>
<feature type="region of interest" description="Disordered" evidence="5">
    <location>
        <begin position="1"/>
        <end position="22"/>
    </location>
</feature>
<dbReference type="Proteomes" id="UP000030671">
    <property type="component" value="Unassembled WGS sequence"/>
</dbReference>
<dbReference type="AlphaFoldDB" id="W4JQ11"/>
<dbReference type="OrthoDB" id="25921at2759"/>
<dbReference type="GeneID" id="20677161"/>
<dbReference type="KEGG" id="hir:HETIRDRAFT_461359"/>
<dbReference type="Pfam" id="PF00172">
    <property type="entry name" value="Zn_clus"/>
    <property type="match status" value="1"/>
</dbReference>
<feature type="compositionally biased region" description="Basic residues" evidence="5">
    <location>
        <begin position="194"/>
        <end position="204"/>
    </location>
</feature>
<dbReference type="HOGENOM" id="CLU_009212_0_0_1"/>
<keyword evidence="4" id="KW-0539">Nucleus</keyword>
<name>W4JQ11_HETIT</name>
<dbReference type="GO" id="GO:0008270">
    <property type="term" value="F:zinc ion binding"/>
    <property type="evidence" value="ECO:0007669"/>
    <property type="project" value="InterPro"/>
</dbReference>
<dbReference type="EMBL" id="KI925466">
    <property type="protein sequence ID" value="ETW75559.1"/>
    <property type="molecule type" value="Genomic_DNA"/>
</dbReference>
<dbReference type="PROSITE" id="PS50048">
    <property type="entry name" value="ZN2_CY6_FUNGAL_2"/>
    <property type="match status" value="1"/>
</dbReference>
<feature type="compositionally biased region" description="Low complexity" evidence="5">
    <location>
        <begin position="942"/>
        <end position="969"/>
    </location>
</feature>
<dbReference type="SUPFAM" id="SSF57701">
    <property type="entry name" value="Zn2/Cys6 DNA-binding domain"/>
    <property type="match status" value="1"/>
</dbReference>
<accession>W4JQ11</accession>
<feature type="region of interest" description="Disordered" evidence="5">
    <location>
        <begin position="305"/>
        <end position="390"/>
    </location>
</feature>
<keyword evidence="8" id="KW-1185">Reference proteome</keyword>
<dbReference type="InterPro" id="IPR036864">
    <property type="entry name" value="Zn2-C6_fun-type_DNA-bd_sf"/>
</dbReference>
<evidence type="ECO:0000256" key="2">
    <source>
        <dbReference type="ARBA" id="ARBA00022723"/>
    </source>
</evidence>
<gene>
    <name evidence="7" type="ORF">HETIRDRAFT_461359</name>
</gene>
<evidence type="ECO:0000256" key="3">
    <source>
        <dbReference type="ARBA" id="ARBA00023125"/>
    </source>
</evidence>
<feature type="compositionally biased region" description="Low complexity" evidence="5">
    <location>
        <begin position="308"/>
        <end position="324"/>
    </location>
</feature>
<dbReference type="InterPro" id="IPR001138">
    <property type="entry name" value="Zn2Cys6_DnaBD"/>
</dbReference>
<feature type="region of interest" description="Disordered" evidence="5">
    <location>
        <begin position="178"/>
        <end position="217"/>
    </location>
</feature>
<dbReference type="Pfam" id="PF04082">
    <property type="entry name" value="Fungal_trans"/>
    <property type="match status" value="1"/>
</dbReference>
<evidence type="ECO:0000256" key="4">
    <source>
        <dbReference type="ARBA" id="ARBA00023242"/>
    </source>
</evidence>
<feature type="region of interest" description="Disordered" evidence="5">
    <location>
        <begin position="887"/>
        <end position="969"/>
    </location>
</feature>
<dbReference type="InterPro" id="IPR007219">
    <property type="entry name" value="XnlR_reg_dom"/>
</dbReference>
<dbReference type="PANTHER" id="PTHR46910:SF3">
    <property type="entry name" value="HALOTOLERANCE PROTEIN 9-RELATED"/>
    <property type="match status" value="1"/>
</dbReference>
<dbReference type="Gene3D" id="4.10.240.10">
    <property type="entry name" value="Zn(2)-C6 fungal-type DNA-binding domain"/>
    <property type="match status" value="1"/>
</dbReference>
<dbReference type="GO" id="GO:0006351">
    <property type="term" value="P:DNA-templated transcription"/>
    <property type="evidence" value="ECO:0007669"/>
    <property type="project" value="InterPro"/>
</dbReference>
<feature type="compositionally biased region" description="Low complexity" evidence="5">
    <location>
        <begin position="349"/>
        <end position="390"/>
    </location>
</feature>